<dbReference type="Proteomes" id="UP001166674">
    <property type="component" value="Unassembled WGS sequence"/>
</dbReference>
<dbReference type="InterPro" id="IPR002164">
    <property type="entry name" value="NAP_family"/>
</dbReference>
<name>A0AA41N6S9_SCICA</name>
<reference evidence="2" key="1">
    <citation type="submission" date="2020-03" db="EMBL/GenBank/DDBJ databases">
        <title>Studies in the Genomics of Life Span.</title>
        <authorList>
            <person name="Glass D."/>
        </authorList>
    </citation>
    <scope>NUCLEOTIDE SEQUENCE</scope>
    <source>
        <strain evidence="2">SUZIE</strain>
        <tissue evidence="2">Muscle</tissue>
    </source>
</reference>
<dbReference type="GO" id="GO:0006334">
    <property type="term" value="P:nucleosome assembly"/>
    <property type="evidence" value="ECO:0007669"/>
    <property type="project" value="InterPro"/>
</dbReference>
<comment type="similarity">
    <text evidence="1">Belongs to the nucleosome assembly protein (NAP) family.</text>
</comment>
<accession>A0AA41N6S9</accession>
<evidence type="ECO:0000256" key="1">
    <source>
        <dbReference type="ARBA" id="ARBA00009947"/>
    </source>
</evidence>
<gene>
    <name evidence="2" type="ORF">SUZIE_177570</name>
</gene>
<sequence length="102" mass="11761">MKSEHDKTDPFFFESPYIVDCYGCTTDGKKGRNVMVKTIKKKQKHKGRGTVRTFTKQVPSESFFTFNPLKALGDGESLDEDSEFTLILDFEVGHFFLEWIVL</sequence>
<dbReference type="SUPFAM" id="SSF143113">
    <property type="entry name" value="NAP-like"/>
    <property type="match status" value="1"/>
</dbReference>
<keyword evidence="3" id="KW-1185">Reference proteome</keyword>
<organism evidence="2 3">
    <name type="scientific">Sciurus carolinensis</name>
    <name type="common">Eastern gray squirrel</name>
    <dbReference type="NCBI Taxonomy" id="30640"/>
    <lineage>
        <taxon>Eukaryota</taxon>
        <taxon>Metazoa</taxon>
        <taxon>Chordata</taxon>
        <taxon>Craniata</taxon>
        <taxon>Vertebrata</taxon>
        <taxon>Euteleostomi</taxon>
        <taxon>Mammalia</taxon>
        <taxon>Eutheria</taxon>
        <taxon>Euarchontoglires</taxon>
        <taxon>Glires</taxon>
        <taxon>Rodentia</taxon>
        <taxon>Sciuromorpha</taxon>
        <taxon>Sciuridae</taxon>
        <taxon>Sciurinae</taxon>
        <taxon>Sciurini</taxon>
        <taxon>Sciurus</taxon>
    </lineage>
</organism>
<proteinExistence type="inferred from homology"/>
<dbReference type="Pfam" id="PF00956">
    <property type="entry name" value="NAP"/>
    <property type="match status" value="1"/>
</dbReference>
<dbReference type="Gene3D" id="3.30.1120.90">
    <property type="entry name" value="Nucleosome assembly protein"/>
    <property type="match status" value="1"/>
</dbReference>
<evidence type="ECO:0000313" key="2">
    <source>
        <dbReference type="EMBL" id="MBZ3884364.1"/>
    </source>
</evidence>
<dbReference type="GO" id="GO:0005634">
    <property type="term" value="C:nucleus"/>
    <property type="evidence" value="ECO:0007669"/>
    <property type="project" value="InterPro"/>
</dbReference>
<evidence type="ECO:0000313" key="3">
    <source>
        <dbReference type="Proteomes" id="UP001166674"/>
    </source>
</evidence>
<dbReference type="InterPro" id="IPR037231">
    <property type="entry name" value="NAP-like_sf"/>
</dbReference>
<protein>
    <submittedName>
        <fullName evidence="2">Nucleosome assembly protein 1-like 4</fullName>
    </submittedName>
</protein>
<comment type="caution">
    <text evidence="2">The sequence shown here is derived from an EMBL/GenBank/DDBJ whole genome shotgun (WGS) entry which is preliminary data.</text>
</comment>
<dbReference type="EMBL" id="JAATJV010392899">
    <property type="protein sequence ID" value="MBZ3884364.1"/>
    <property type="molecule type" value="Genomic_DNA"/>
</dbReference>
<dbReference type="AlphaFoldDB" id="A0AA41N6S9"/>